<evidence type="ECO:0000313" key="2">
    <source>
        <dbReference type="EMBL" id="RSK47333.1"/>
    </source>
</evidence>
<dbReference type="NCBIfam" id="NF041635">
    <property type="entry name" value="STM3941_fam"/>
    <property type="match status" value="1"/>
</dbReference>
<feature type="transmembrane region" description="Helical" evidence="1">
    <location>
        <begin position="12"/>
        <end position="29"/>
    </location>
</feature>
<organism evidence="2 3">
    <name type="scientific">Hymenobacter rigui</name>
    <dbReference type="NCBI Taxonomy" id="334424"/>
    <lineage>
        <taxon>Bacteria</taxon>
        <taxon>Pseudomonadati</taxon>
        <taxon>Bacteroidota</taxon>
        <taxon>Cytophagia</taxon>
        <taxon>Cytophagales</taxon>
        <taxon>Hymenobacteraceae</taxon>
        <taxon>Hymenobacter</taxon>
    </lineage>
</organism>
<keyword evidence="1" id="KW-1133">Transmembrane helix</keyword>
<dbReference type="RefSeq" id="WP_125421898.1">
    <property type="nucleotide sequence ID" value="NZ_RWIT01000009.1"/>
</dbReference>
<keyword evidence="1" id="KW-0812">Transmembrane</keyword>
<sequence>MEIRLYKSPWRALKLLLGCAAFVAIGLWIIRKPDAPKLVGWASIVFFGVGGVVSLFQLLDRRPQIIINELGIFDRVAHHEFINWEIIQDAYLMQVHKEKLLCLIVPEAFEPSQRKTGIGKALKRLSKELGFQELTIPLGLIHIDEVRFTQFVVAMTQAEQPATRTQLLLQYNT</sequence>
<dbReference type="AlphaFoldDB" id="A0A428KLP7"/>
<reference evidence="2 3" key="1">
    <citation type="submission" date="2018-12" db="EMBL/GenBank/DDBJ databases">
        <authorList>
            <person name="Feng G."/>
            <person name="Zhu H."/>
        </authorList>
    </citation>
    <scope>NUCLEOTIDE SEQUENCE [LARGE SCALE GENOMIC DNA]</scope>
    <source>
        <strain evidence="2 3">KCTC 12533</strain>
    </source>
</reference>
<accession>A0A428KLP7</accession>
<dbReference type="OrthoDB" id="6028159at2"/>
<feature type="transmembrane region" description="Helical" evidence="1">
    <location>
        <begin position="41"/>
        <end position="59"/>
    </location>
</feature>
<protein>
    <submittedName>
        <fullName evidence="2">Uncharacterized protein</fullName>
    </submittedName>
</protein>
<evidence type="ECO:0000256" key="1">
    <source>
        <dbReference type="SAM" id="Phobius"/>
    </source>
</evidence>
<dbReference type="Proteomes" id="UP000273500">
    <property type="component" value="Unassembled WGS sequence"/>
</dbReference>
<keyword evidence="3" id="KW-1185">Reference proteome</keyword>
<comment type="caution">
    <text evidence="2">The sequence shown here is derived from an EMBL/GenBank/DDBJ whole genome shotgun (WGS) entry which is preliminary data.</text>
</comment>
<dbReference type="EMBL" id="RWIT01000009">
    <property type="protein sequence ID" value="RSK47333.1"/>
    <property type="molecule type" value="Genomic_DNA"/>
</dbReference>
<evidence type="ECO:0000313" key="3">
    <source>
        <dbReference type="Proteomes" id="UP000273500"/>
    </source>
</evidence>
<gene>
    <name evidence="2" type="ORF">EI291_15565</name>
</gene>
<keyword evidence="1" id="KW-0472">Membrane</keyword>
<name>A0A428KLP7_9BACT</name>
<proteinExistence type="predicted"/>
<dbReference type="InterPro" id="IPR048136">
    <property type="entry name" value="STM3941-like"/>
</dbReference>